<dbReference type="PANTHER" id="PTHR22760:SF2">
    <property type="entry name" value="ALPHA-1,2-MANNOSYLTRANSFERASE ALG9"/>
    <property type="match status" value="1"/>
</dbReference>
<dbReference type="EMBL" id="HBGG01018651">
    <property type="protein sequence ID" value="CAD9207387.1"/>
    <property type="molecule type" value="Transcribed_RNA"/>
</dbReference>
<dbReference type="GO" id="GO:0005789">
    <property type="term" value="C:endoplasmic reticulum membrane"/>
    <property type="evidence" value="ECO:0007669"/>
    <property type="project" value="UniProtKB-SubCell"/>
</dbReference>
<keyword evidence="6 10" id="KW-0812">Transmembrane</keyword>
<feature type="transmembrane region" description="Helical" evidence="10">
    <location>
        <begin position="89"/>
        <end position="108"/>
    </location>
</feature>
<comment type="subcellular location">
    <subcellularLocation>
        <location evidence="1 10">Endoplasmic reticulum membrane</location>
        <topology evidence="1 10">Multi-pass membrane protein</topology>
    </subcellularLocation>
</comment>
<sequence>MAFPLLLFLHWFTSGRLGIRTEGPSKAPLLLALCPAFVWTIAISALPHKEERFLYVVYPLICLCAALVLAAVPKAILLLFRPLLVPPKTAVRLGVVITWGLLIVGLTLSAMRTTAQLRFYGAPMNLYRALPAEAFSASRPTTNICVGNEWHRFPSSFFLPSPGYRIRFIKSGFGGLLPKEFSAEAGGTAASPAELNSRNQPDDRLYISDAECDYFVGLGEHREGPVEWWAEAGGWQTVLSLPFVEQSQSPSLFRALYVPYLSHRHNTWYEYVLKKRIQ</sequence>
<keyword evidence="5" id="KW-0808">Transferase</keyword>
<dbReference type="AlphaFoldDB" id="A0A7S1SSR8"/>
<evidence type="ECO:0000256" key="1">
    <source>
        <dbReference type="ARBA" id="ARBA00004477"/>
    </source>
</evidence>
<reference evidence="12" key="1">
    <citation type="submission" date="2021-01" db="EMBL/GenBank/DDBJ databases">
        <authorList>
            <person name="Corre E."/>
            <person name="Pelletier E."/>
            <person name="Niang G."/>
            <person name="Scheremetjew M."/>
            <person name="Finn R."/>
            <person name="Kale V."/>
            <person name="Holt S."/>
            <person name="Cochrane G."/>
            <person name="Meng A."/>
            <person name="Brown T."/>
            <person name="Cohen L."/>
        </authorList>
    </citation>
    <scope>NUCLEOTIDE SEQUENCE</scope>
    <source>
        <strain evidence="12">PLY429</strain>
    </source>
</reference>
<keyword evidence="8 10" id="KW-1133">Transmembrane helix</keyword>
<feature type="transmembrane region" description="Helical" evidence="10">
    <location>
        <begin position="28"/>
        <end position="46"/>
    </location>
</feature>
<evidence type="ECO:0000256" key="3">
    <source>
        <dbReference type="ARBA" id="ARBA00007063"/>
    </source>
</evidence>
<keyword evidence="11" id="KW-0732">Signal</keyword>
<evidence type="ECO:0000256" key="5">
    <source>
        <dbReference type="ARBA" id="ARBA00022679"/>
    </source>
</evidence>
<comment type="pathway">
    <text evidence="2">Protein modification; protein glycosylation.</text>
</comment>
<protein>
    <recommendedName>
        <fullName evidence="10">Mannosyltransferase</fullName>
        <ecNumber evidence="10">2.4.1.-</ecNumber>
    </recommendedName>
</protein>
<name>A0A7S1SSR8_9CHLO</name>
<evidence type="ECO:0000256" key="7">
    <source>
        <dbReference type="ARBA" id="ARBA00022824"/>
    </source>
</evidence>
<evidence type="ECO:0000256" key="10">
    <source>
        <dbReference type="RuleBase" id="RU363075"/>
    </source>
</evidence>
<feature type="transmembrane region" description="Helical" evidence="10">
    <location>
        <begin position="53"/>
        <end position="77"/>
    </location>
</feature>
<dbReference type="PANTHER" id="PTHR22760">
    <property type="entry name" value="GLYCOSYLTRANSFERASE"/>
    <property type="match status" value="1"/>
</dbReference>
<evidence type="ECO:0000256" key="9">
    <source>
        <dbReference type="ARBA" id="ARBA00023136"/>
    </source>
</evidence>
<proteinExistence type="inferred from homology"/>
<dbReference type="UniPathway" id="UPA00378"/>
<evidence type="ECO:0000313" key="12">
    <source>
        <dbReference type="EMBL" id="CAD9207387.1"/>
    </source>
</evidence>
<evidence type="ECO:0000256" key="4">
    <source>
        <dbReference type="ARBA" id="ARBA00022676"/>
    </source>
</evidence>
<keyword evidence="7 10" id="KW-0256">Endoplasmic reticulum</keyword>
<evidence type="ECO:0000256" key="6">
    <source>
        <dbReference type="ARBA" id="ARBA00022692"/>
    </source>
</evidence>
<dbReference type="GO" id="GO:0000026">
    <property type="term" value="F:alpha-1,2-mannosyltransferase activity"/>
    <property type="evidence" value="ECO:0007669"/>
    <property type="project" value="TreeGrafter"/>
</dbReference>
<organism evidence="12">
    <name type="scientific">Tetraselmis chuii</name>
    <dbReference type="NCBI Taxonomy" id="63592"/>
    <lineage>
        <taxon>Eukaryota</taxon>
        <taxon>Viridiplantae</taxon>
        <taxon>Chlorophyta</taxon>
        <taxon>core chlorophytes</taxon>
        <taxon>Chlorodendrophyceae</taxon>
        <taxon>Chlorodendrales</taxon>
        <taxon>Chlorodendraceae</taxon>
        <taxon>Tetraselmis</taxon>
    </lineage>
</organism>
<dbReference type="EC" id="2.4.1.-" evidence="10"/>
<dbReference type="InterPro" id="IPR005599">
    <property type="entry name" value="GPI_mannosylTrfase"/>
</dbReference>
<comment type="caution">
    <text evidence="10">Lacks conserved residue(s) required for the propagation of feature annotation.</text>
</comment>
<dbReference type="Pfam" id="PF03901">
    <property type="entry name" value="Glyco_transf_22"/>
    <property type="match status" value="1"/>
</dbReference>
<gene>
    <name evidence="12" type="ORF">TCHU04912_LOCUS9623</name>
</gene>
<comment type="similarity">
    <text evidence="3 10">Belongs to the glycosyltransferase 22 family.</text>
</comment>
<evidence type="ECO:0000256" key="2">
    <source>
        <dbReference type="ARBA" id="ARBA00004922"/>
    </source>
</evidence>
<accession>A0A7S1SSR8</accession>
<evidence type="ECO:0000256" key="8">
    <source>
        <dbReference type="ARBA" id="ARBA00022989"/>
    </source>
</evidence>
<feature type="chain" id="PRO_5031276999" description="Mannosyltransferase" evidence="11">
    <location>
        <begin position="19"/>
        <end position="278"/>
    </location>
</feature>
<evidence type="ECO:0000256" key="11">
    <source>
        <dbReference type="SAM" id="SignalP"/>
    </source>
</evidence>
<dbReference type="GO" id="GO:0006487">
    <property type="term" value="P:protein N-linked glycosylation"/>
    <property type="evidence" value="ECO:0007669"/>
    <property type="project" value="TreeGrafter"/>
</dbReference>
<keyword evidence="4 10" id="KW-0328">Glycosyltransferase</keyword>
<feature type="signal peptide" evidence="11">
    <location>
        <begin position="1"/>
        <end position="18"/>
    </location>
</feature>
<keyword evidence="9 10" id="KW-0472">Membrane</keyword>